<feature type="compositionally biased region" description="Basic residues" evidence="1">
    <location>
        <begin position="54"/>
        <end position="66"/>
    </location>
</feature>
<dbReference type="WBParaSite" id="Hba_06722">
    <property type="protein sequence ID" value="Hba_06722"/>
    <property type="gene ID" value="Hba_06722"/>
</dbReference>
<sequence>MSLSQYAAVSVDWVSRSFYLLIVCTTEALHSLPPSPQPTQVSSRPPQSRVRPSATKRKRRSVEKRH</sequence>
<evidence type="ECO:0000313" key="2">
    <source>
        <dbReference type="Proteomes" id="UP000095283"/>
    </source>
</evidence>
<dbReference type="Proteomes" id="UP000095283">
    <property type="component" value="Unplaced"/>
</dbReference>
<protein>
    <submittedName>
        <fullName evidence="3">Secreted protein</fullName>
    </submittedName>
</protein>
<organism evidence="2 3">
    <name type="scientific">Heterorhabditis bacteriophora</name>
    <name type="common">Entomopathogenic nematode worm</name>
    <dbReference type="NCBI Taxonomy" id="37862"/>
    <lineage>
        <taxon>Eukaryota</taxon>
        <taxon>Metazoa</taxon>
        <taxon>Ecdysozoa</taxon>
        <taxon>Nematoda</taxon>
        <taxon>Chromadorea</taxon>
        <taxon>Rhabditida</taxon>
        <taxon>Rhabditina</taxon>
        <taxon>Rhabditomorpha</taxon>
        <taxon>Strongyloidea</taxon>
        <taxon>Heterorhabditidae</taxon>
        <taxon>Heterorhabditis</taxon>
    </lineage>
</organism>
<evidence type="ECO:0000256" key="1">
    <source>
        <dbReference type="SAM" id="MobiDB-lite"/>
    </source>
</evidence>
<name>A0A1I7WNR0_HETBA</name>
<evidence type="ECO:0000313" key="3">
    <source>
        <dbReference type="WBParaSite" id="Hba_06722"/>
    </source>
</evidence>
<reference evidence="3" key="1">
    <citation type="submission" date="2016-11" db="UniProtKB">
        <authorList>
            <consortium name="WormBaseParasite"/>
        </authorList>
    </citation>
    <scope>IDENTIFICATION</scope>
</reference>
<accession>A0A1I7WNR0</accession>
<feature type="region of interest" description="Disordered" evidence="1">
    <location>
        <begin position="30"/>
        <end position="66"/>
    </location>
</feature>
<keyword evidence="2" id="KW-1185">Reference proteome</keyword>
<proteinExistence type="predicted"/>
<feature type="compositionally biased region" description="Low complexity" evidence="1">
    <location>
        <begin position="40"/>
        <end position="53"/>
    </location>
</feature>
<dbReference type="AlphaFoldDB" id="A0A1I7WNR0"/>